<dbReference type="InterPro" id="IPR029044">
    <property type="entry name" value="Nucleotide-diphossugar_trans"/>
</dbReference>
<name>A0A1I1EYT5_BREAD</name>
<dbReference type="Proteomes" id="UP000240042">
    <property type="component" value="Unassembled WGS sequence"/>
</dbReference>
<evidence type="ECO:0000313" key="2">
    <source>
        <dbReference type="EMBL" id="SFB91832.1"/>
    </source>
</evidence>
<dbReference type="Gene3D" id="3.90.550.10">
    <property type="entry name" value="Spore Coat Polysaccharide Biosynthesis Protein SpsA, Chain A"/>
    <property type="match status" value="1"/>
</dbReference>
<keyword evidence="3" id="KW-1185">Reference proteome</keyword>
<keyword evidence="2" id="KW-0808">Transferase</keyword>
<dbReference type="STRING" id="34097.SAMN02745150_01309"/>
<dbReference type="Pfam" id="PF00535">
    <property type="entry name" value="Glycos_transf_2"/>
    <property type="match status" value="1"/>
</dbReference>
<dbReference type="PANTHER" id="PTHR22916">
    <property type="entry name" value="GLYCOSYLTRANSFERASE"/>
    <property type="match status" value="1"/>
</dbReference>
<evidence type="ECO:0000259" key="1">
    <source>
        <dbReference type="Pfam" id="PF00535"/>
    </source>
</evidence>
<accession>A0A1I1EYT5</accession>
<dbReference type="EMBL" id="FOKY01000021">
    <property type="protein sequence ID" value="SFB91832.1"/>
    <property type="molecule type" value="Genomic_DNA"/>
</dbReference>
<reference evidence="3" key="1">
    <citation type="submission" date="2016-10" db="EMBL/GenBank/DDBJ databases">
        <authorList>
            <person name="Varghese N."/>
            <person name="Submissions S."/>
        </authorList>
    </citation>
    <scope>NUCLEOTIDE SEQUENCE [LARGE SCALE GENOMIC DNA]</scope>
    <source>
        <strain evidence="3">ATCC 43811</strain>
    </source>
</reference>
<sequence>MSIKISIVIPVYGTEDFLSECLESCINQTLKEIEIIVVNDCSPNNCREIVQKFQKQDNRIIFIDLPHNMGTLNARMEGYKIARGEYIQSLDSDDTLTKNACEIIYQTFQAYNNDILHISMHTYHHPNKNHPIKTCEMFIPKSLELTQDQWLHILFTRNLDNCMCSYVIKKELIQKLLSLLPQNTHITLYEDLMQIFTLALSIPIDKIISIPNRLYEYRHGVGITTTGINPKRYTKNLTDTIRVTSHVYAAAKQNNLSPELLIELMGYLYQMSYTWSLHISLSDKEKQLQVAQELQNLHLMWDYTNMVGINEYYQLLYRQPVIPTAALDNTLSANEQKVLEIFHCIRKIINKFIPPSSFLRNIIHKIINIIKKLYIHIKKSLRHFSF</sequence>
<gene>
    <name evidence="2" type="ORF">SAMN02745150_01309</name>
</gene>
<protein>
    <submittedName>
        <fullName evidence="2">Glycosyl transferase family 2</fullName>
    </submittedName>
</protein>
<dbReference type="PANTHER" id="PTHR22916:SF3">
    <property type="entry name" value="UDP-GLCNAC:BETAGAL BETA-1,3-N-ACETYLGLUCOSAMINYLTRANSFERASE-LIKE PROTEIN 1"/>
    <property type="match status" value="1"/>
</dbReference>
<dbReference type="SUPFAM" id="SSF53448">
    <property type="entry name" value="Nucleotide-diphospho-sugar transferases"/>
    <property type="match status" value="1"/>
</dbReference>
<dbReference type="RefSeq" id="WP_092319869.1">
    <property type="nucleotide sequence ID" value="NZ_FOKY01000021.1"/>
</dbReference>
<dbReference type="OrthoDB" id="307550at2"/>
<proteinExistence type="predicted"/>
<dbReference type="AlphaFoldDB" id="A0A1I1EYT5"/>
<dbReference type="CDD" id="cd00761">
    <property type="entry name" value="Glyco_tranf_GTA_type"/>
    <property type="match status" value="1"/>
</dbReference>
<dbReference type="GO" id="GO:0016758">
    <property type="term" value="F:hexosyltransferase activity"/>
    <property type="evidence" value="ECO:0007669"/>
    <property type="project" value="UniProtKB-ARBA"/>
</dbReference>
<feature type="domain" description="Glycosyltransferase 2-like" evidence="1">
    <location>
        <begin position="6"/>
        <end position="129"/>
    </location>
</feature>
<organism evidence="2 3">
    <name type="scientific">Brevinema andersonii</name>
    <dbReference type="NCBI Taxonomy" id="34097"/>
    <lineage>
        <taxon>Bacteria</taxon>
        <taxon>Pseudomonadati</taxon>
        <taxon>Spirochaetota</taxon>
        <taxon>Spirochaetia</taxon>
        <taxon>Brevinematales</taxon>
        <taxon>Brevinemataceae</taxon>
        <taxon>Brevinema</taxon>
    </lineage>
</organism>
<dbReference type="InterPro" id="IPR001173">
    <property type="entry name" value="Glyco_trans_2-like"/>
</dbReference>
<evidence type="ECO:0000313" key="3">
    <source>
        <dbReference type="Proteomes" id="UP000240042"/>
    </source>
</evidence>